<proteinExistence type="predicted"/>
<dbReference type="KEGG" id="mfre:EXE63_14875"/>
<sequence>MRYRGGALIVACWLSAITMSGIALAVAPPASAAPDSTSGQSDSATESRRDAEPGAGASTSEAAEKAPSSPRAGKREQRVAPAAAVMPRKKPRSATAPDRLTEPQRQRATATIAPAEIDTPKNTLDTPEVAAAPTAVSTTAIDSQAAITPKAVVPPPPRRPSLVDLIGSVVLNVVVGAIQLADGPPVLPPGSTVTVGTSRLKVPVGDGRTVQADWYFPKDADESTRLVYLQHGFLASGPMYSYTAARLAERTNSIVVAPSLSSNFLDPRAAWVGGAPMQRAVAELFTGDREALVLSASAAAGTSVTLPQKFVLVGHSAGGTLVTSAAGHLADNGGIADLVGVVMLDGVEPSGSRAVETALAKLTGVNDRPVYLISSQRYFWSRGGDMADKLGAARPDRFNGVSLEGGWHSDYLYGGNPLIQRAQYLITGVSAKRNVAAAEEISADWINDLFACSRSEGIYGAAGQSFSIATPDGTATAVVLPLGPAHRTPLQRLVDGFFTVIFDWAGRNVFVYEPLEV</sequence>
<dbReference type="RefSeq" id="WP_168142562.1">
    <property type="nucleotide sequence ID" value="NZ_CP038799.1"/>
</dbReference>
<evidence type="ECO:0000313" key="4">
    <source>
        <dbReference type="Proteomes" id="UP000501849"/>
    </source>
</evidence>
<organism evidence="3 4">
    <name type="scientific">Mycolicibacterium frederiksbergense</name>
    <dbReference type="NCBI Taxonomy" id="117567"/>
    <lineage>
        <taxon>Bacteria</taxon>
        <taxon>Bacillati</taxon>
        <taxon>Actinomycetota</taxon>
        <taxon>Actinomycetes</taxon>
        <taxon>Mycobacteriales</taxon>
        <taxon>Mycobacteriaceae</taxon>
        <taxon>Mycolicibacterium</taxon>
    </lineage>
</organism>
<dbReference type="Proteomes" id="UP000501849">
    <property type="component" value="Chromosome"/>
</dbReference>
<dbReference type="InterPro" id="IPR029058">
    <property type="entry name" value="AB_hydrolase_fold"/>
</dbReference>
<dbReference type="SUPFAM" id="SSF53474">
    <property type="entry name" value="alpha/beta-Hydrolases"/>
    <property type="match status" value="1"/>
</dbReference>
<feature type="region of interest" description="Disordered" evidence="1">
    <location>
        <begin position="29"/>
        <end position="128"/>
    </location>
</feature>
<feature type="compositionally biased region" description="Polar residues" evidence="1">
    <location>
        <begin position="35"/>
        <end position="44"/>
    </location>
</feature>
<evidence type="ECO:0000256" key="2">
    <source>
        <dbReference type="SAM" id="SignalP"/>
    </source>
</evidence>
<dbReference type="GO" id="GO:0016787">
    <property type="term" value="F:hydrolase activity"/>
    <property type="evidence" value="ECO:0007669"/>
    <property type="project" value="UniProtKB-KW"/>
</dbReference>
<dbReference type="AlphaFoldDB" id="A0A6H0S451"/>
<dbReference type="Gene3D" id="3.40.50.1820">
    <property type="entry name" value="alpha/beta hydrolase"/>
    <property type="match status" value="1"/>
</dbReference>
<name>A0A6H0S451_9MYCO</name>
<dbReference type="EMBL" id="CP038799">
    <property type="protein sequence ID" value="QIV82024.1"/>
    <property type="molecule type" value="Genomic_DNA"/>
</dbReference>
<protein>
    <submittedName>
        <fullName evidence="3">Alpha/beta hydrolase</fullName>
    </submittedName>
</protein>
<keyword evidence="3" id="KW-0378">Hydrolase</keyword>
<keyword evidence="4" id="KW-1185">Reference proteome</keyword>
<evidence type="ECO:0000256" key="1">
    <source>
        <dbReference type="SAM" id="MobiDB-lite"/>
    </source>
</evidence>
<feature type="chain" id="PRO_5039284304" evidence="2">
    <location>
        <begin position="26"/>
        <end position="517"/>
    </location>
</feature>
<feature type="signal peptide" evidence="2">
    <location>
        <begin position="1"/>
        <end position="25"/>
    </location>
</feature>
<keyword evidence="2" id="KW-0732">Signal</keyword>
<gene>
    <name evidence="3" type="ORF">EXE63_14875</name>
</gene>
<reference evidence="3 4" key="1">
    <citation type="submission" date="2019-04" db="EMBL/GenBank/DDBJ databases">
        <title>Draft, Whole-Genome Sequence of the Anthracene-degrading Mycobacterium frederiksbergense LB501T, Isolated from a Polycyclic Aromatic Hydrocarbon (PAH)-Contaminated Soil.</title>
        <authorList>
            <person name="Augelletti F."/>
        </authorList>
    </citation>
    <scope>NUCLEOTIDE SEQUENCE [LARGE SCALE GENOMIC DNA]</scope>
    <source>
        <strain evidence="3 4">LB 501T</strain>
    </source>
</reference>
<accession>A0A6H0S451</accession>
<evidence type="ECO:0000313" key="3">
    <source>
        <dbReference type="EMBL" id="QIV82024.1"/>
    </source>
</evidence>